<name>A0A5B7FIT4_PORTR</name>
<dbReference type="Proteomes" id="UP000324222">
    <property type="component" value="Unassembled WGS sequence"/>
</dbReference>
<reference evidence="1 2" key="1">
    <citation type="submission" date="2019-05" db="EMBL/GenBank/DDBJ databases">
        <title>Another draft genome of Portunus trituberculatus and its Hox gene families provides insights of decapod evolution.</title>
        <authorList>
            <person name="Jeong J.-H."/>
            <person name="Song I."/>
            <person name="Kim S."/>
            <person name="Choi T."/>
            <person name="Kim D."/>
            <person name="Ryu S."/>
            <person name="Kim W."/>
        </authorList>
    </citation>
    <scope>NUCLEOTIDE SEQUENCE [LARGE SCALE GENOMIC DNA]</scope>
    <source>
        <tissue evidence="1">Muscle</tissue>
    </source>
</reference>
<protein>
    <submittedName>
        <fullName evidence="1">Uncharacterized protein</fullName>
    </submittedName>
</protein>
<organism evidence="1 2">
    <name type="scientific">Portunus trituberculatus</name>
    <name type="common">Swimming crab</name>
    <name type="synonym">Neptunus trituberculatus</name>
    <dbReference type="NCBI Taxonomy" id="210409"/>
    <lineage>
        <taxon>Eukaryota</taxon>
        <taxon>Metazoa</taxon>
        <taxon>Ecdysozoa</taxon>
        <taxon>Arthropoda</taxon>
        <taxon>Crustacea</taxon>
        <taxon>Multicrustacea</taxon>
        <taxon>Malacostraca</taxon>
        <taxon>Eumalacostraca</taxon>
        <taxon>Eucarida</taxon>
        <taxon>Decapoda</taxon>
        <taxon>Pleocyemata</taxon>
        <taxon>Brachyura</taxon>
        <taxon>Eubrachyura</taxon>
        <taxon>Portunoidea</taxon>
        <taxon>Portunidae</taxon>
        <taxon>Portuninae</taxon>
        <taxon>Portunus</taxon>
    </lineage>
</organism>
<accession>A0A5B7FIT4</accession>
<keyword evidence="2" id="KW-1185">Reference proteome</keyword>
<dbReference type="EMBL" id="VSRR010006725">
    <property type="protein sequence ID" value="MPC45425.1"/>
    <property type="molecule type" value="Genomic_DNA"/>
</dbReference>
<gene>
    <name evidence="1" type="ORF">E2C01_039125</name>
</gene>
<evidence type="ECO:0000313" key="1">
    <source>
        <dbReference type="EMBL" id="MPC45425.1"/>
    </source>
</evidence>
<proteinExistence type="predicted"/>
<comment type="caution">
    <text evidence="1">The sequence shown here is derived from an EMBL/GenBank/DDBJ whole genome shotgun (WGS) entry which is preliminary data.</text>
</comment>
<evidence type="ECO:0000313" key="2">
    <source>
        <dbReference type="Proteomes" id="UP000324222"/>
    </source>
</evidence>
<sequence length="125" mass="13197">MFSIGRGRGGADWAQESRRCLSLCSASLTLCPGAALPHRAAVDRLLAILAITARTPVSPFRQSWAGEFLGFRLAFASASATFTTITSATTTITITATTTTITITARTTTSTTTTVSSHKRKDILS</sequence>
<dbReference type="AlphaFoldDB" id="A0A5B7FIT4"/>